<organism evidence="1">
    <name type="scientific">Anguilla anguilla</name>
    <name type="common">European freshwater eel</name>
    <name type="synonym">Muraena anguilla</name>
    <dbReference type="NCBI Taxonomy" id="7936"/>
    <lineage>
        <taxon>Eukaryota</taxon>
        <taxon>Metazoa</taxon>
        <taxon>Chordata</taxon>
        <taxon>Craniata</taxon>
        <taxon>Vertebrata</taxon>
        <taxon>Euteleostomi</taxon>
        <taxon>Actinopterygii</taxon>
        <taxon>Neopterygii</taxon>
        <taxon>Teleostei</taxon>
        <taxon>Anguilliformes</taxon>
        <taxon>Anguillidae</taxon>
        <taxon>Anguilla</taxon>
    </lineage>
</organism>
<dbReference type="EMBL" id="GBXM01015232">
    <property type="protein sequence ID" value="JAH93345.1"/>
    <property type="molecule type" value="Transcribed_RNA"/>
</dbReference>
<accession>A0A0E9WUY7</accession>
<proteinExistence type="predicted"/>
<dbReference type="AlphaFoldDB" id="A0A0E9WUY7"/>
<protein>
    <submittedName>
        <fullName evidence="1">Uncharacterized protein</fullName>
    </submittedName>
</protein>
<reference evidence="1" key="2">
    <citation type="journal article" date="2015" name="Fish Shellfish Immunol.">
        <title>Early steps in the European eel (Anguilla anguilla)-Vibrio vulnificus interaction in the gills: Role of the RtxA13 toxin.</title>
        <authorList>
            <person name="Callol A."/>
            <person name="Pajuelo D."/>
            <person name="Ebbesson L."/>
            <person name="Teles M."/>
            <person name="MacKenzie S."/>
            <person name="Amaro C."/>
        </authorList>
    </citation>
    <scope>NUCLEOTIDE SEQUENCE</scope>
</reference>
<name>A0A0E9WUY7_ANGAN</name>
<sequence>MVLSNGVKFSDRTILAAEAVVPACTTPLLAHNPSSHGRPARAATYIIKQTAYLLTHMPFLSEQCTWSCGIPHCKGFLIAHMSHHTAFLNAWRSSSHAVSAHTAFPVRGHF</sequence>
<reference evidence="1" key="1">
    <citation type="submission" date="2014-11" db="EMBL/GenBank/DDBJ databases">
        <authorList>
            <person name="Amaro Gonzalez C."/>
        </authorList>
    </citation>
    <scope>NUCLEOTIDE SEQUENCE</scope>
</reference>
<evidence type="ECO:0000313" key="1">
    <source>
        <dbReference type="EMBL" id="JAH93345.1"/>
    </source>
</evidence>